<feature type="domain" description="Alpha-N-acetylglucosaminidase C-terminal" evidence="3">
    <location>
        <begin position="218"/>
        <end position="476"/>
    </location>
</feature>
<evidence type="ECO:0000313" key="5">
    <source>
        <dbReference type="Proteomes" id="UP000288216"/>
    </source>
</evidence>
<feature type="non-terminal residue" evidence="4">
    <location>
        <position position="1"/>
    </location>
</feature>
<dbReference type="Gene3D" id="1.20.120.670">
    <property type="entry name" value="N-acetyl-b-d-glucoasminidase"/>
    <property type="match status" value="1"/>
</dbReference>
<comment type="caution">
    <text evidence="4">The sequence shown here is derived from an EMBL/GenBank/DDBJ whole genome shotgun (WGS) entry which is preliminary data.</text>
</comment>
<dbReference type="Pfam" id="PF12972">
    <property type="entry name" value="NAGLU_C"/>
    <property type="match status" value="1"/>
</dbReference>
<evidence type="ECO:0000313" key="4">
    <source>
        <dbReference type="EMBL" id="GCB76541.1"/>
    </source>
</evidence>
<dbReference type="InterPro" id="IPR024732">
    <property type="entry name" value="NAGLU_C"/>
</dbReference>
<dbReference type="OrthoDB" id="64736at2759"/>
<dbReference type="EMBL" id="BFAA01013979">
    <property type="protein sequence ID" value="GCB76541.1"/>
    <property type="molecule type" value="Genomic_DNA"/>
</dbReference>
<name>A0A401PTT7_SCYTO</name>
<dbReference type="Gene3D" id="3.20.20.80">
    <property type="entry name" value="Glycosidases"/>
    <property type="match status" value="1"/>
</dbReference>
<evidence type="ECO:0000259" key="1">
    <source>
        <dbReference type="Pfam" id="PF05089"/>
    </source>
</evidence>
<evidence type="ECO:0000259" key="2">
    <source>
        <dbReference type="Pfam" id="PF07106"/>
    </source>
</evidence>
<reference evidence="4 5" key="1">
    <citation type="journal article" date="2018" name="Nat. Ecol. Evol.">
        <title>Shark genomes provide insights into elasmobranch evolution and the origin of vertebrates.</title>
        <authorList>
            <person name="Hara Y"/>
            <person name="Yamaguchi K"/>
            <person name="Onimaru K"/>
            <person name="Kadota M"/>
            <person name="Koyanagi M"/>
            <person name="Keeley SD"/>
            <person name="Tatsumi K"/>
            <person name="Tanaka K"/>
            <person name="Motone F"/>
            <person name="Kageyama Y"/>
            <person name="Nozu R"/>
            <person name="Adachi N"/>
            <person name="Nishimura O"/>
            <person name="Nakagawa R"/>
            <person name="Tanegashima C"/>
            <person name="Kiyatake I"/>
            <person name="Matsumoto R"/>
            <person name="Murakumo K"/>
            <person name="Nishida K"/>
            <person name="Terakita A"/>
            <person name="Kuratani S"/>
            <person name="Sato K"/>
            <person name="Hyodo S Kuraku.S."/>
        </authorList>
    </citation>
    <scope>NUCLEOTIDE SEQUENCE [LARGE SCALE GENOMIC DNA]</scope>
</reference>
<dbReference type="InterPro" id="IPR010776">
    <property type="entry name" value="Hop2_WH_dom"/>
</dbReference>
<evidence type="ECO:0000259" key="3">
    <source>
        <dbReference type="Pfam" id="PF12972"/>
    </source>
</evidence>
<dbReference type="AlphaFoldDB" id="A0A401PTT7"/>
<dbReference type="OMA" id="FYRERWK"/>
<dbReference type="Pfam" id="PF07106">
    <property type="entry name" value="WHD_TBPIP"/>
    <property type="match status" value="1"/>
</dbReference>
<sequence>LFPEENITRLGSWGHLNCSYSCSFLLDSKSSLFQKIGKMFLLELVKEFGTNHIYSADTFNEMTPSSSDPKYLSTTSNAVFKSMTQVDPLAVWLMQGWLFVSRPSFWQPTQIKALLHGVPLGRMIILDLFADSRPAYSFTESFYGQPFIWCMLHNFGGNTGMYGTIETINKGPFEARFFPNSTMVGTGIAPEGIEQNDVVYELMNEIGWCKEPLNLTEWVMSYAQRRYGKTNDDAVAAWLLLFQSVYNNTVYRKDHNRSPLVHKPSLKLDTSLWYNKSDVYEAWRRMQAAISDLFTSETFRYDLVDVTRQSVQLLVSEFYKDLKNAFLKYSIVGLQTSGNVLVHDLLPELDKLLSSDKHFLLGHWLQTARSLATSEKEADLYEFNARSQITLWGPDGNLLDYANKQWGGLVNDYYALRWDLFVSTLIKCLQKRIPFNQAHFNQIVFQLEQSFIVNKVKYPDKPMGNTFAIAKKLFLKYYPQAMKNAASVILKYLNDQNRPYSAQDVFGNLQREYGFGKTIHSETLLNVRLNLQVK</sequence>
<feature type="domain" description="Homologous-pairing protein 2 winged helix" evidence="2">
    <location>
        <begin position="484"/>
        <end position="518"/>
    </location>
</feature>
<dbReference type="STRING" id="75743.A0A401PTT7"/>
<accession>A0A401PTT7</accession>
<keyword evidence="5" id="KW-1185">Reference proteome</keyword>
<dbReference type="PANTHER" id="PTHR12872">
    <property type="entry name" value="ALPHA-N-ACETYLGLUCOSAMINIDASE"/>
    <property type="match status" value="1"/>
</dbReference>
<dbReference type="PANTHER" id="PTHR12872:SF1">
    <property type="entry name" value="ALPHA-N-ACETYLGLUCOSAMINIDASE"/>
    <property type="match status" value="1"/>
</dbReference>
<protein>
    <recommendedName>
        <fullName evidence="6">Alpha-N-acetylglucosaminidase C-terminal domain-containing protein</fullName>
    </recommendedName>
</protein>
<organism evidence="4 5">
    <name type="scientific">Scyliorhinus torazame</name>
    <name type="common">Cloudy catshark</name>
    <name type="synonym">Catulus torazame</name>
    <dbReference type="NCBI Taxonomy" id="75743"/>
    <lineage>
        <taxon>Eukaryota</taxon>
        <taxon>Metazoa</taxon>
        <taxon>Chordata</taxon>
        <taxon>Craniata</taxon>
        <taxon>Vertebrata</taxon>
        <taxon>Chondrichthyes</taxon>
        <taxon>Elasmobranchii</taxon>
        <taxon>Galeomorphii</taxon>
        <taxon>Galeoidea</taxon>
        <taxon>Carcharhiniformes</taxon>
        <taxon>Scyliorhinidae</taxon>
        <taxon>Scyliorhinus</taxon>
    </lineage>
</organism>
<dbReference type="InterPro" id="IPR024733">
    <property type="entry name" value="NAGLU_tim-barrel"/>
</dbReference>
<dbReference type="Pfam" id="PF05089">
    <property type="entry name" value="NAGLU"/>
    <property type="match status" value="1"/>
</dbReference>
<dbReference type="InterPro" id="IPR007781">
    <property type="entry name" value="NAGLU"/>
</dbReference>
<evidence type="ECO:0008006" key="6">
    <source>
        <dbReference type="Google" id="ProtNLM"/>
    </source>
</evidence>
<gene>
    <name evidence="4" type="ORF">scyTo_0019155</name>
</gene>
<dbReference type="Proteomes" id="UP000288216">
    <property type="component" value="Unassembled WGS sequence"/>
</dbReference>
<feature type="non-terminal residue" evidence="4">
    <location>
        <position position="534"/>
    </location>
</feature>
<proteinExistence type="predicted"/>
<feature type="domain" description="Alpha-N-acetylglucosaminidase tim-barrel" evidence="1">
    <location>
        <begin position="2"/>
        <end position="208"/>
    </location>
</feature>